<dbReference type="InterPro" id="IPR003591">
    <property type="entry name" value="Leu-rich_rpt_typical-subtyp"/>
</dbReference>
<keyword evidence="4" id="KW-0677">Repeat</keyword>
<reference evidence="14 15" key="1">
    <citation type="submission" date="2024-05" db="EMBL/GenBank/DDBJ databases">
        <title>Haplotype-resolved chromosome-level genome assembly of Huyou (Citrus changshanensis).</title>
        <authorList>
            <person name="Miao C."/>
            <person name="Chen W."/>
            <person name="Wu Y."/>
            <person name="Wang L."/>
            <person name="Zhao S."/>
            <person name="Grierson D."/>
            <person name="Xu C."/>
            <person name="Chen K."/>
        </authorList>
    </citation>
    <scope>NUCLEOTIDE SEQUENCE [LARGE SCALE GENOMIC DNA]</scope>
    <source>
        <strain evidence="14">01-14</strain>
        <tissue evidence="14">Leaf</tissue>
    </source>
</reference>
<dbReference type="InterPro" id="IPR004182">
    <property type="entry name" value="GRAM"/>
</dbReference>
<evidence type="ECO:0000256" key="10">
    <source>
        <dbReference type="SAM" id="MobiDB-lite"/>
    </source>
</evidence>
<dbReference type="SUPFAM" id="SSF52058">
    <property type="entry name" value="L domain-like"/>
    <property type="match status" value="1"/>
</dbReference>
<name>A0AAP0M3M3_9ROSI</name>
<evidence type="ECO:0000256" key="9">
    <source>
        <dbReference type="SAM" id="Coils"/>
    </source>
</evidence>
<dbReference type="SMART" id="SM00364">
    <property type="entry name" value="LRR_BAC"/>
    <property type="match status" value="7"/>
</dbReference>
<dbReference type="SMART" id="SM00568">
    <property type="entry name" value="GRAM"/>
    <property type="match status" value="1"/>
</dbReference>
<evidence type="ECO:0000313" key="14">
    <source>
        <dbReference type="EMBL" id="KAK9198098.1"/>
    </source>
</evidence>
<feature type="compositionally biased region" description="Polar residues" evidence="10">
    <location>
        <begin position="1021"/>
        <end position="1033"/>
    </location>
</feature>
<protein>
    <recommendedName>
        <fullName evidence="16">C2 domain-containing protein</fullName>
    </recommendedName>
</protein>
<dbReference type="InterPro" id="IPR035892">
    <property type="entry name" value="C2_domain_sf"/>
</dbReference>
<evidence type="ECO:0000256" key="6">
    <source>
        <dbReference type="ARBA" id="ARBA00023054"/>
    </source>
</evidence>
<evidence type="ECO:0000256" key="11">
    <source>
        <dbReference type="SAM" id="SignalP"/>
    </source>
</evidence>
<evidence type="ECO:0000256" key="5">
    <source>
        <dbReference type="ARBA" id="ARBA00022989"/>
    </source>
</evidence>
<dbReference type="InterPro" id="IPR001611">
    <property type="entry name" value="Leu-rich_rpt"/>
</dbReference>
<dbReference type="PROSITE" id="PS51450">
    <property type="entry name" value="LRR"/>
    <property type="match status" value="3"/>
</dbReference>
<evidence type="ECO:0000256" key="3">
    <source>
        <dbReference type="ARBA" id="ARBA00022692"/>
    </source>
</evidence>
<dbReference type="PANTHER" id="PTHR46296:SF7">
    <property type="entry name" value="C2 DOMAIN-CONTAINING PROTEIN"/>
    <property type="match status" value="1"/>
</dbReference>
<evidence type="ECO:0000259" key="13">
    <source>
        <dbReference type="PROSITE" id="PS51778"/>
    </source>
</evidence>
<dbReference type="InterPro" id="IPR044511">
    <property type="entry name" value="At1g03370/At5g50170-like"/>
</dbReference>
<dbReference type="PROSITE" id="PS51778">
    <property type="entry name" value="VAST"/>
    <property type="match status" value="2"/>
</dbReference>
<keyword evidence="11" id="KW-0732">Signal</keyword>
<feature type="region of interest" description="Disordered" evidence="10">
    <location>
        <begin position="1014"/>
        <end position="1034"/>
    </location>
</feature>
<keyword evidence="7" id="KW-0472">Membrane</keyword>
<dbReference type="Pfam" id="PF13855">
    <property type="entry name" value="LRR_8"/>
    <property type="match status" value="2"/>
</dbReference>
<dbReference type="SMART" id="SM00239">
    <property type="entry name" value="C2"/>
    <property type="match status" value="1"/>
</dbReference>
<dbReference type="CDD" id="cd00030">
    <property type="entry name" value="C2"/>
    <property type="match status" value="1"/>
</dbReference>
<dbReference type="InterPro" id="IPR031968">
    <property type="entry name" value="VASt"/>
</dbReference>
<dbReference type="SMART" id="SM00369">
    <property type="entry name" value="LRR_TYP"/>
    <property type="match status" value="7"/>
</dbReference>
<dbReference type="Gene3D" id="3.80.10.10">
    <property type="entry name" value="Ribonuclease Inhibitor"/>
    <property type="match status" value="2"/>
</dbReference>
<keyword evidence="15" id="KW-1185">Reference proteome</keyword>
<feature type="region of interest" description="Disordered" evidence="10">
    <location>
        <begin position="105"/>
        <end position="129"/>
    </location>
</feature>
<comment type="similarity">
    <text evidence="8">Belongs to the SHOC2 family.</text>
</comment>
<sequence length="1502" mass="169198">MALAILTINLEVILLSLQDLQPLCAGKILLTISLNGKGHNLSSNRLLYPHSNVSSNESKELEDPCVLSPDVSCSKAPRLDITEGKHLMKAMVSCLEKCFNKNDQGLKTEDSSELSSTPSDYEDCVEEHPPSHNFEEATKMMQSRENEQDMPENLQGGILLDQLYQVSPCDLNTFLFAPDSQFRKDLAELQGTKDVQEGPWEWKSGEMTCLTRAVSYMKAATKLVKAVKATEQQTYLKANGQEFAILVTVSTPDVPYGNTFNVQLLYKIIPGPELSSGEDSSHLIISWGIDFHQSTMMRGMIEGGARQGLKESFEQFANLLAQNLKILDSKDASDKDHMLATLQTEQQSDWELASEYFWNFTVVSAGFMILYVIVHILLCEPSKRQGLEFYGLDLPDSFGELISCGILVIQLEQVFYMVGHFVRARLRKGSDHGVKAQGDGWVLTVALVEGVNLASLEMTGLSDPYVVFTCNGKTRTSSVQLQTCDPQWHDILEFDAMEEPPSVLDVEVFDFDGPFDQATSLGHAEINFLKHTSTELADMWVVLEGKLAQSAQSKVHLRIFLENNNGVETIKEYLTKMEKEVGKKLNLRSPHRNSTFQKLFALPPEEFLIKDFTCYLKRKMPLQGRLFLSARIVGFYANLFGNKTKFFFLWEDIEDIQILPPSLATVGSPSLVIILWKGRGLDARHGAKSQDEEGRLRFYFQSFVSFNDASRTIMALWRSRTLTAYQKEQIAEEQQVQEEMSTAADRGSVPNFEDAKMSKVYNAELPISVSSHFTSQPESSYDIACDNAFFSVVVIDNLQVKALMEMFDGGKLEHQVMEKSGCHNYVTTPWDPVKPGVCERHLSYRFNRHVSIFGGEVTCTQQKSPLASGEGWIVNEVMSLHDVPFDDHFRVHFRYEIEKSPLAHNACKCAIYIGISWLKSTKFQQRITQNITEKFTHRLKEMIELVEREILFATQQDASSQFPNTGHAPFNTSPARNNYNCQYRYPRRNRQSLANGELFLLLRLPTFGPRTAAEYDVEQPDPSSSGQAQSQKNPVIVDQMPHLSDPKLVSAMRRAIHDVYQTRSVLQTLGPRPDHETIDKTKARIVEIDSELAKSLEGIVHSIRETDVDQFEWRVQLADKEKALREDSAKEKNACKKILELDDMHEAYEKMLKEAEERLVKIYERAENGEEEVPPVREEVNEEVMGLLQEAAGKSLEQVDLSSRGLRFLPEAFGRIAGLRLMSLSNNHLEVIPDSIAGLVNLEELNLASNLLETLPDSIGLLDNLKILDVSGNKLSALPDSISHCRSLVELDASFNRLAYLPTNIGHELVNLQKLLVPLNKIRFLPTSIGEMASLRHLDAHFNELHGLPATIGKLTNLEILNVSSNFTDMKELPETFGELTNLKELDLSNNQIHALPNTFGRLDKLIKLNLEENPMVIPPVEVVKEGVEAVKTFMAKRWLDILLEEERRSMLKLEGNNNEGEQMPTGWLTRSTSWLKTVGENVSGILGGGNSPRDPCLDQQL</sequence>
<dbReference type="InterPro" id="IPR011993">
    <property type="entry name" value="PH-like_dom_sf"/>
</dbReference>
<dbReference type="Gene3D" id="2.30.29.30">
    <property type="entry name" value="Pleckstrin-homology domain (PH domain)/Phosphotyrosine-binding domain (PTB)"/>
    <property type="match status" value="1"/>
</dbReference>
<evidence type="ECO:0000259" key="12">
    <source>
        <dbReference type="PROSITE" id="PS50004"/>
    </source>
</evidence>
<dbReference type="InterPro" id="IPR000008">
    <property type="entry name" value="C2_dom"/>
</dbReference>
<evidence type="ECO:0008006" key="16">
    <source>
        <dbReference type="Google" id="ProtNLM"/>
    </source>
</evidence>
<dbReference type="GO" id="GO:0016020">
    <property type="term" value="C:membrane"/>
    <property type="evidence" value="ECO:0007669"/>
    <property type="project" value="UniProtKB-SubCell"/>
</dbReference>
<feature type="domain" description="VASt" evidence="13">
    <location>
        <begin position="155"/>
        <end position="328"/>
    </location>
</feature>
<dbReference type="GO" id="GO:0055046">
    <property type="term" value="P:microgametogenesis"/>
    <property type="evidence" value="ECO:0007669"/>
    <property type="project" value="UniProtKB-ARBA"/>
</dbReference>
<dbReference type="FunFam" id="3.80.10.10:FF:000610">
    <property type="entry name" value="Plant intracellular Ras-group-related LRR protein 9"/>
    <property type="match status" value="1"/>
</dbReference>
<evidence type="ECO:0000313" key="15">
    <source>
        <dbReference type="Proteomes" id="UP001428341"/>
    </source>
</evidence>
<comment type="subcellular location">
    <subcellularLocation>
        <location evidence="1">Membrane</location>
        <topology evidence="1">Single-pass membrane protein</topology>
    </subcellularLocation>
</comment>
<dbReference type="EMBL" id="JBCGBO010000005">
    <property type="protein sequence ID" value="KAK9198098.1"/>
    <property type="molecule type" value="Genomic_DNA"/>
</dbReference>
<dbReference type="SMART" id="SM00365">
    <property type="entry name" value="LRR_SD22"/>
    <property type="match status" value="2"/>
</dbReference>
<dbReference type="Gene3D" id="2.60.40.150">
    <property type="entry name" value="C2 domain"/>
    <property type="match status" value="1"/>
</dbReference>
<feature type="coiled-coil region" evidence="9">
    <location>
        <begin position="1138"/>
        <end position="1172"/>
    </location>
</feature>
<dbReference type="Proteomes" id="UP001428341">
    <property type="component" value="Unassembled WGS sequence"/>
</dbReference>
<evidence type="ECO:0000256" key="8">
    <source>
        <dbReference type="ARBA" id="ARBA00023786"/>
    </source>
</evidence>
<feature type="signal peptide" evidence="11">
    <location>
        <begin position="1"/>
        <end position="25"/>
    </location>
</feature>
<dbReference type="FunFam" id="3.80.10.10:FF:000746">
    <property type="entry name" value="Plant intracellular Ras-group-related LRR protein 2"/>
    <property type="match status" value="1"/>
</dbReference>
<gene>
    <name evidence="14" type="ORF">WN944_013281</name>
</gene>
<dbReference type="PRINTS" id="PR00019">
    <property type="entry name" value="LEURICHRPT"/>
</dbReference>
<keyword evidence="2" id="KW-0433">Leucine-rich repeat</keyword>
<feature type="chain" id="PRO_5042930084" description="C2 domain-containing protein" evidence="11">
    <location>
        <begin position="26"/>
        <end position="1502"/>
    </location>
</feature>
<dbReference type="PANTHER" id="PTHR46296">
    <property type="entry name" value="BNAA05G37250D PROTEIN"/>
    <property type="match status" value="1"/>
</dbReference>
<dbReference type="Pfam" id="PF16016">
    <property type="entry name" value="VASt"/>
    <property type="match status" value="2"/>
</dbReference>
<accession>A0AAP0M3M3</accession>
<dbReference type="PROSITE" id="PS50004">
    <property type="entry name" value="C2"/>
    <property type="match status" value="1"/>
</dbReference>
<dbReference type="InterPro" id="IPR032675">
    <property type="entry name" value="LRR_dom_sf"/>
</dbReference>
<proteinExistence type="inferred from homology"/>
<dbReference type="Pfam" id="PF02893">
    <property type="entry name" value="GRAM"/>
    <property type="match status" value="1"/>
</dbReference>
<dbReference type="Pfam" id="PF00168">
    <property type="entry name" value="C2"/>
    <property type="match status" value="1"/>
</dbReference>
<evidence type="ECO:0000256" key="7">
    <source>
        <dbReference type="ARBA" id="ARBA00023136"/>
    </source>
</evidence>
<keyword evidence="5" id="KW-1133">Transmembrane helix</keyword>
<feature type="domain" description="C2" evidence="12">
    <location>
        <begin position="422"/>
        <end position="541"/>
    </location>
</feature>
<comment type="caution">
    <text evidence="14">The sequence shown here is derived from an EMBL/GenBank/DDBJ whole genome shotgun (WGS) entry which is preliminary data.</text>
</comment>
<evidence type="ECO:0000256" key="1">
    <source>
        <dbReference type="ARBA" id="ARBA00004167"/>
    </source>
</evidence>
<dbReference type="SUPFAM" id="SSF49562">
    <property type="entry name" value="C2 domain (Calcium/lipid-binding domain, CaLB)"/>
    <property type="match status" value="1"/>
</dbReference>
<keyword evidence="6 9" id="KW-0175">Coiled coil</keyword>
<feature type="domain" description="VASt" evidence="13">
    <location>
        <begin position="787"/>
        <end position="950"/>
    </location>
</feature>
<evidence type="ECO:0000256" key="2">
    <source>
        <dbReference type="ARBA" id="ARBA00022614"/>
    </source>
</evidence>
<keyword evidence="3" id="KW-0812">Transmembrane</keyword>
<organism evidence="14 15">
    <name type="scientific">Citrus x changshan-huyou</name>
    <dbReference type="NCBI Taxonomy" id="2935761"/>
    <lineage>
        <taxon>Eukaryota</taxon>
        <taxon>Viridiplantae</taxon>
        <taxon>Streptophyta</taxon>
        <taxon>Embryophyta</taxon>
        <taxon>Tracheophyta</taxon>
        <taxon>Spermatophyta</taxon>
        <taxon>Magnoliopsida</taxon>
        <taxon>eudicotyledons</taxon>
        <taxon>Gunneridae</taxon>
        <taxon>Pentapetalae</taxon>
        <taxon>rosids</taxon>
        <taxon>malvids</taxon>
        <taxon>Sapindales</taxon>
        <taxon>Rutaceae</taxon>
        <taxon>Aurantioideae</taxon>
        <taxon>Citrus</taxon>
    </lineage>
</organism>
<evidence type="ECO:0000256" key="4">
    <source>
        <dbReference type="ARBA" id="ARBA00022737"/>
    </source>
</evidence>